<keyword evidence="6" id="KW-0813">Transport</keyword>
<evidence type="ECO:0000256" key="5">
    <source>
        <dbReference type="ARBA" id="ARBA00023136"/>
    </source>
</evidence>
<feature type="transmembrane region" description="Helical" evidence="7">
    <location>
        <begin position="127"/>
        <end position="148"/>
    </location>
</feature>
<name>H0UN45_9BACT</name>
<keyword evidence="5 7" id="KW-0472">Membrane</keyword>
<dbReference type="EMBL" id="CM001377">
    <property type="protein sequence ID" value="EHM09324.1"/>
    <property type="molecule type" value="Genomic_DNA"/>
</dbReference>
<feature type="transmembrane region" description="Helical" evidence="7">
    <location>
        <begin position="213"/>
        <end position="231"/>
    </location>
</feature>
<feature type="transmembrane region" description="Helical" evidence="7">
    <location>
        <begin position="168"/>
        <end position="192"/>
    </location>
</feature>
<evidence type="ECO:0000256" key="2">
    <source>
        <dbReference type="ARBA" id="ARBA00008034"/>
    </source>
</evidence>
<keyword evidence="9" id="KW-1185">Reference proteome</keyword>
<keyword evidence="3 6" id="KW-0812">Transmembrane</keyword>
<reference evidence="8 9" key="1">
    <citation type="submission" date="2011-10" db="EMBL/GenBank/DDBJ databases">
        <title>The Noncontiguous Finished genome of Thermanaerovibrio velox DSM 12556.</title>
        <authorList>
            <consortium name="US DOE Joint Genome Institute (JGI-PGF)"/>
            <person name="Lucas S."/>
            <person name="Copeland A."/>
            <person name="Lapidus A."/>
            <person name="Glavina del Rio T."/>
            <person name="Dalin E."/>
            <person name="Tice H."/>
            <person name="Bruce D."/>
            <person name="Goodwin L."/>
            <person name="Pitluck S."/>
            <person name="Peters L."/>
            <person name="Mikhailova N."/>
            <person name="Teshima H."/>
            <person name="Kyrpides N."/>
            <person name="Mavromatis K."/>
            <person name="Ivanova N."/>
            <person name="Markowitz V."/>
            <person name="Cheng J.-F."/>
            <person name="Hugenholtz P."/>
            <person name="Woyke T."/>
            <person name="Wu D."/>
            <person name="Spring S."/>
            <person name="Brambilla E.-M."/>
            <person name="Klenk H.-P."/>
            <person name="Eisen J.A."/>
        </authorList>
    </citation>
    <scope>NUCLEOTIDE SEQUENCE [LARGE SCALE GENOMIC DNA]</scope>
    <source>
        <strain evidence="8 9">DSM 12556</strain>
    </source>
</reference>
<dbReference type="PANTHER" id="PTHR30477:SF18">
    <property type="entry name" value="METAL TRANSPORT SYSTEM MEMBRANE PROTEIN CT_417-RELATED"/>
    <property type="match status" value="1"/>
</dbReference>
<dbReference type="Gene3D" id="1.10.3470.10">
    <property type="entry name" value="ABC transporter involved in vitamin B12 uptake, BtuC"/>
    <property type="match status" value="1"/>
</dbReference>
<feature type="transmembrane region" description="Helical" evidence="7">
    <location>
        <begin position="85"/>
        <end position="107"/>
    </location>
</feature>
<dbReference type="GO" id="GO:0055085">
    <property type="term" value="P:transmembrane transport"/>
    <property type="evidence" value="ECO:0007669"/>
    <property type="project" value="InterPro"/>
</dbReference>
<dbReference type="AlphaFoldDB" id="H0UN45"/>
<dbReference type="SUPFAM" id="SSF81345">
    <property type="entry name" value="ABC transporter involved in vitamin B12 uptake, BtuC"/>
    <property type="match status" value="1"/>
</dbReference>
<dbReference type="GO" id="GO:0043190">
    <property type="term" value="C:ATP-binding cassette (ABC) transporter complex"/>
    <property type="evidence" value="ECO:0007669"/>
    <property type="project" value="InterPro"/>
</dbReference>
<feature type="transmembrane region" description="Helical" evidence="7">
    <location>
        <begin position="6"/>
        <end position="29"/>
    </location>
</feature>
<feature type="transmembrane region" description="Helical" evidence="7">
    <location>
        <begin position="41"/>
        <end position="65"/>
    </location>
</feature>
<evidence type="ECO:0000313" key="8">
    <source>
        <dbReference type="EMBL" id="EHM09324.1"/>
    </source>
</evidence>
<dbReference type="PANTHER" id="PTHR30477">
    <property type="entry name" value="ABC-TRANSPORTER METAL-BINDING PROTEIN"/>
    <property type="match status" value="1"/>
</dbReference>
<dbReference type="GO" id="GO:0010043">
    <property type="term" value="P:response to zinc ion"/>
    <property type="evidence" value="ECO:0007669"/>
    <property type="project" value="TreeGrafter"/>
</dbReference>
<accession>H0UN45</accession>
<dbReference type="RefSeq" id="WP_006582816.1">
    <property type="nucleotide sequence ID" value="NZ_CM001377.1"/>
</dbReference>
<feature type="transmembrane region" description="Helical" evidence="7">
    <location>
        <begin position="237"/>
        <end position="261"/>
    </location>
</feature>
<dbReference type="OrthoDB" id="9778117at2"/>
<evidence type="ECO:0000256" key="3">
    <source>
        <dbReference type="ARBA" id="ARBA00022692"/>
    </source>
</evidence>
<evidence type="ECO:0000256" key="6">
    <source>
        <dbReference type="RuleBase" id="RU003943"/>
    </source>
</evidence>
<dbReference type="Pfam" id="PF00950">
    <property type="entry name" value="ABC-3"/>
    <property type="match status" value="1"/>
</dbReference>
<dbReference type="InterPro" id="IPR037294">
    <property type="entry name" value="ABC_BtuC-like"/>
</dbReference>
<gene>
    <name evidence="8" type="ORF">TheveDRAFT_0137</name>
</gene>
<evidence type="ECO:0000313" key="9">
    <source>
        <dbReference type="Proteomes" id="UP000005730"/>
    </source>
</evidence>
<proteinExistence type="inferred from homology"/>
<comment type="subcellular location">
    <subcellularLocation>
        <location evidence="6">Cell membrane</location>
        <topology evidence="6">Multi-pass membrane protein</topology>
    </subcellularLocation>
    <subcellularLocation>
        <location evidence="1">Membrane</location>
        <topology evidence="1">Multi-pass membrane protein</topology>
    </subcellularLocation>
</comment>
<dbReference type="STRING" id="926567.TheveDRAFT_0137"/>
<dbReference type="HOGENOM" id="CLU_028808_3_0_0"/>
<dbReference type="eggNOG" id="COG1108">
    <property type="taxonomic scope" value="Bacteria"/>
</dbReference>
<keyword evidence="4 7" id="KW-1133">Transmembrane helix</keyword>
<evidence type="ECO:0000256" key="1">
    <source>
        <dbReference type="ARBA" id="ARBA00004141"/>
    </source>
</evidence>
<dbReference type="InterPro" id="IPR001626">
    <property type="entry name" value="ABC_TroCD"/>
</dbReference>
<protein>
    <submittedName>
        <fullName evidence="8">ABC-type Mn2+/Zn2+ transport system, permease component</fullName>
    </submittedName>
</protein>
<dbReference type="Proteomes" id="UP000005730">
    <property type="component" value="Chromosome"/>
</dbReference>
<evidence type="ECO:0000256" key="7">
    <source>
        <dbReference type="SAM" id="Phobius"/>
    </source>
</evidence>
<evidence type="ECO:0000256" key="4">
    <source>
        <dbReference type="ARBA" id="ARBA00022989"/>
    </source>
</evidence>
<comment type="similarity">
    <text evidence="2 6">Belongs to the ABC-3 integral membrane protein family.</text>
</comment>
<sequence length="267" mass="28146">MDPFLLNALLGGLVSSVMAGVVGTVVVTFRMSMLAGGLAHIAYGGVGLGYFMGFSPFLGAMGAALASAGLLSRMDQGRQERFDSAVGALWAFAMACGVILMSLSQGYGKDLSSPLFGNLLAISREDLWVMSLLTGVCLLAVSIMYPDLLLVAYDEDFARVRGINPGSIRFAVLVLTAVAVVVLMRSVGLVLCMALMTIPPYAAEGFSRSMRGMMLLSSIYGSLCVLAGLWMSWRLDLPSGACIVMAASGLFATLGLARGLIRRFSRP</sequence>
<organism evidence="8 9">
    <name type="scientific">Thermanaerovibrio velox DSM 12556</name>
    <dbReference type="NCBI Taxonomy" id="926567"/>
    <lineage>
        <taxon>Bacteria</taxon>
        <taxon>Thermotogati</taxon>
        <taxon>Synergistota</taxon>
        <taxon>Synergistia</taxon>
        <taxon>Synergistales</taxon>
        <taxon>Synergistaceae</taxon>
        <taxon>Thermanaerovibrio</taxon>
    </lineage>
</organism>